<sequence length="693" mass="78886">MTTHMSRYPTEPCRLCCGIINHITRNLNGSAEGSTEADINQPPWHETIQQIRDSGKDCLLCETIWQMIILPRLEEVAQDYPSVTALLVSLKFGSHRKANGVHWANIYTGLTADKEKFRIMRVDSIGILLQSQGSLCQYPGWIKSGEEAQNIHRMKENQINLMKNWLQECREHHSDCYRPIKPEYFPLRLLDVGKDKLRLVVSRNQPSSELRYATLSHCWGDKLPIFTSQATRHAFEESVLEDTLPQTFRDAVQIARSLDIPYLWIDALCIVQDDIDEWQHEAAKMQHIYSGSSLTIAASESKDSTEGCFMNKSSLPSPSINCLLQSHSEEQGIHLSSNAASTYRSPEGACVVSLDTPGRGSKIMVRVQSGTPWSAQRSKHLSSRGWVLQEQLLSNRVAHCMRSDVHWQCRHAYKTQAGQIIDNDTLLKDGDNFAYSPSKRRERTWCNWMEEYSTRNFSFTDDRIPALTGIVDHYANMTGDSHLLGLWKETFARDLLWIRVGDVKGDPCPNIPSWTWLSCYAPIKIDPFTISMLDENPREDHIVLLEGEVIWSGPPMTSRIQSTRLVISGPLQMLRFRVDPKSKAKFNPPYLHLEGEDLDVTNPVPWTCIGQFDAGEPSPGKYMDYHCLLVRTRKHSDQGRFKEAFLILEPIGDALCQGNDERPPAFRRIGIGCKRGATKRTFTSAKRRIIRLS</sequence>
<gene>
    <name evidence="1" type="ORF">LCI18_013691</name>
</gene>
<protein>
    <submittedName>
        <fullName evidence="1">Uncharacterized protein</fullName>
    </submittedName>
</protein>
<keyword evidence="2" id="KW-1185">Reference proteome</keyword>
<evidence type="ECO:0000313" key="1">
    <source>
        <dbReference type="EMBL" id="UPL02757.1"/>
    </source>
</evidence>
<dbReference type="EMBL" id="CP090040">
    <property type="protein sequence ID" value="UPL02757.1"/>
    <property type="molecule type" value="Genomic_DNA"/>
</dbReference>
<reference evidence="1" key="1">
    <citation type="submission" date="2021-11" db="EMBL/GenBank/DDBJ databases">
        <title>Fusarium solani-melongenae Genome sequencing and assembly.</title>
        <authorList>
            <person name="Xie S."/>
            <person name="Huang L."/>
            <person name="Zhang X."/>
        </authorList>
    </citation>
    <scope>NUCLEOTIDE SEQUENCE</scope>
    <source>
        <strain evidence="1">CRI 24-3</strain>
    </source>
</reference>
<organism evidence="1 2">
    <name type="scientific">Fusarium solani subsp. cucurbitae</name>
    <name type="common">Neocosmosporum cucurbitae</name>
    <dbReference type="NCBI Taxonomy" id="2747967"/>
    <lineage>
        <taxon>Eukaryota</taxon>
        <taxon>Fungi</taxon>
        <taxon>Dikarya</taxon>
        <taxon>Ascomycota</taxon>
        <taxon>Pezizomycotina</taxon>
        <taxon>Sordariomycetes</taxon>
        <taxon>Hypocreomycetidae</taxon>
        <taxon>Hypocreales</taxon>
        <taxon>Nectriaceae</taxon>
        <taxon>Fusarium</taxon>
        <taxon>Fusarium solani species complex</taxon>
    </lineage>
</organism>
<proteinExistence type="predicted"/>
<name>A0ACD3ZPI7_FUSSC</name>
<evidence type="ECO:0000313" key="2">
    <source>
        <dbReference type="Proteomes" id="UP000830768"/>
    </source>
</evidence>
<accession>A0ACD3ZPI7</accession>
<dbReference type="Proteomes" id="UP000830768">
    <property type="component" value="Chromosome 12"/>
</dbReference>